<comment type="caution">
    <text evidence="1">The sequence shown here is derived from an EMBL/GenBank/DDBJ whole genome shotgun (WGS) entry which is preliminary data.</text>
</comment>
<dbReference type="AlphaFoldDB" id="A0A9N8E810"/>
<proteinExistence type="predicted"/>
<reference evidence="1" key="1">
    <citation type="submission" date="2020-06" db="EMBL/GenBank/DDBJ databases">
        <authorList>
            <consortium name="Plant Systems Biology data submission"/>
        </authorList>
    </citation>
    <scope>NUCLEOTIDE SEQUENCE</scope>
    <source>
        <strain evidence="1">D6</strain>
    </source>
</reference>
<sequence length="127" mass="13993">MAHVIKNTNSRGELEIVTTGVPPGASAGGLWGYRKYQRRGGRSNINPITYQRLYKAPEMDDSEQRTHITTTHTCLLVGQIPPALAKHWADSNHTRNGTSNMGLRLPNRDPGVCLQCLLDLPHPDGNP</sequence>
<protein>
    <submittedName>
        <fullName evidence="1">Uncharacterized protein</fullName>
    </submittedName>
</protein>
<keyword evidence="2" id="KW-1185">Reference proteome</keyword>
<name>A0A9N8E810_9STRA</name>
<dbReference type="Proteomes" id="UP001153069">
    <property type="component" value="Unassembled WGS sequence"/>
</dbReference>
<dbReference type="EMBL" id="CAICTM010000719">
    <property type="protein sequence ID" value="CAB9515514.1"/>
    <property type="molecule type" value="Genomic_DNA"/>
</dbReference>
<organism evidence="1 2">
    <name type="scientific">Seminavis robusta</name>
    <dbReference type="NCBI Taxonomy" id="568900"/>
    <lineage>
        <taxon>Eukaryota</taxon>
        <taxon>Sar</taxon>
        <taxon>Stramenopiles</taxon>
        <taxon>Ochrophyta</taxon>
        <taxon>Bacillariophyta</taxon>
        <taxon>Bacillariophyceae</taxon>
        <taxon>Bacillariophycidae</taxon>
        <taxon>Naviculales</taxon>
        <taxon>Naviculaceae</taxon>
        <taxon>Seminavis</taxon>
    </lineage>
</organism>
<accession>A0A9N8E810</accession>
<gene>
    <name evidence="1" type="ORF">SEMRO_720_G192580.1</name>
</gene>
<evidence type="ECO:0000313" key="2">
    <source>
        <dbReference type="Proteomes" id="UP001153069"/>
    </source>
</evidence>
<evidence type="ECO:0000313" key="1">
    <source>
        <dbReference type="EMBL" id="CAB9515514.1"/>
    </source>
</evidence>